<accession>A0ABW4KDK5</accession>
<sequence>MIEYKARIKAAAVQAEPVWLNANKGIDKSISLIEEAAENGLN</sequence>
<dbReference type="EMBL" id="JBHUEO010000012">
    <property type="protein sequence ID" value="MFD1706289.1"/>
    <property type="molecule type" value="Genomic_DNA"/>
</dbReference>
<organism evidence="2 3">
    <name type="scientific">Siminovitchia sediminis</name>
    <dbReference type="NCBI Taxonomy" id="1274353"/>
    <lineage>
        <taxon>Bacteria</taxon>
        <taxon>Bacillati</taxon>
        <taxon>Bacillota</taxon>
        <taxon>Bacilli</taxon>
        <taxon>Bacillales</taxon>
        <taxon>Bacillaceae</taxon>
        <taxon>Siminovitchia</taxon>
    </lineage>
</organism>
<comment type="caution">
    <text evidence="2">The sequence shown here is derived from an EMBL/GenBank/DDBJ whole genome shotgun (WGS) entry which is preliminary data.</text>
</comment>
<feature type="domain" description="CN hydrolase" evidence="1">
    <location>
        <begin position="8"/>
        <end position="42"/>
    </location>
</feature>
<evidence type="ECO:0000259" key="1">
    <source>
        <dbReference type="PROSITE" id="PS50263"/>
    </source>
</evidence>
<reference evidence="3" key="1">
    <citation type="journal article" date="2019" name="Int. J. Syst. Evol. Microbiol.">
        <title>The Global Catalogue of Microorganisms (GCM) 10K type strain sequencing project: providing services to taxonomists for standard genome sequencing and annotation.</title>
        <authorList>
            <consortium name="The Broad Institute Genomics Platform"/>
            <consortium name="The Broad Institute Genome Sequencing Center for Infectious Disease"/>
            <person name="Wu L."/>
            <person name="Ma J."/>
        </authorList>
    </citation>
    <scope>NUCLEOTIDE SEQUENCE [LARGE SCALE GENOMIC DNA]</scope>
    <source>
        <strain evidence="3">CGMCC 1.12295</strain>
    </source>
</reference>
<protein>
    <recommendedName>
        <fullName evidence="1">CN hydrolase domain-containing protein</fullName>
    </recommendedName>
</protein>
<evidence type="ECO:0000313" key="3">
    <source>
        <dbReference type="Proteomes" id="UP001597301"/>
    </source>
</evidence>
<dbReference type="PROSITE" id="PS50263">
    <property type="entry name" value="CN_HYDROLASE"/>
    <property type="match status" value="1"/>
</dbReference>
<gene>
    <name evidence="2" type="ORF">ACFSCZ_05900</name>
</gene>
<keyword evidence="3" id="KW-1185">Reference proteome</keyword>
<dbReference type="SUPFAM" id="SSF56317">
    <property type="entry name" value="Carbon-nitrogen hydrolase"/>
    <property type="match status" value="1"/>
</dbReference>
<dbReference type="InterPro" id="IPR003010">
    <property type="entry name" value="C-N_Hydrolase"/>
</dbReference>
<dbReference type="InterPro" id="IPR036526">
    <property type="entry name" value="C-N_Hydrolase_sf"/>
</dbReference>
<name>A0ABW4KDK5_9BACI</name>
<proteinExistence type="predicted"/>
<dbReference type="Proteomes" id="UP001597301">
    <property type="component" value="Unassembled WGS sequence"/>
</dbReference>
<dbReference type="RefSeq" id="WP_380772880.1">
    <property type="nucleotide sequence ID" value="NZ_JBHUEO010000012.1"/>
</dbReference>
<evidence type="ECO:0000313" key="2">
    <source>
        <dbReference type="EMBL" id="MFD1706289.1"/>
    </source>
</evidence>
<dbReference type="Gene3D" id="3.60.110.10">
    <property type="entry name" value="Carbon-nitrogen hydrolase"/>
    <property type="match status" value="1"/>
</dbReference>